<dbReference type="PROSITE" id="PS51257">
    <property type="entry name" value="PROKAR_LIPOPROTEIN"/>
    <property type="match status" value="1"/>
</dbReference>
<name>A0A4Q2RZM7_9ACTN</name>
<dbReference type="SUPFAM" id="SSF53850">
    <property type="entry name" value="Periplasmic binding protein-like II"/>
    <property type="match status" value="1"/>
</dbReference>
<keyword evidence="3 4" id="KW-0732">Signal</keyword>
<feature type="domain" description="SsuA/THI5-like" evidence="5">
    <location>
        <begin position="64"/>
        <end position="260"/>
    </location>
</feature>
<dbReference type="RefSeq" id="WP_129399678.1">
    <property type="nucleotide sequence ID" value="NZ_SDWT01000001.1"/>
</dbReference>
<dbReference type="PANTHER" id="PTHR30024">
    <property type="entry name" value="ALIPHATIC SULFONATES-BINDING PROTEIN-RELATED"/>
    <property type="match status" value="1"/>
</dbReference>
<dbReference type="PANTHER" id="PTHR30024:SF47">
    <property type="entry name" value="TAURINE-BINDING PERIPLASMIC PROTEIN"/>
    <property type="match status" value="1"/>
</dbReference>
<dbReference type="Pfam" id="PF09084">
    <property type="entry name" value="NMT1"/>
    <property type="match status" value="1"/>
</dbReference>
<sequence length="349" mass="36663">MPHPVRRLAAAVASTALVALGASACSGASAQITDADGVTTLRYQATPGLMNYAELAAALGYLDGIELQNIGTAQGGPEQLRGLATGQAEFAVGPFNGAIARAVSTGLDMTAVVGSYGTSGDVEMSLLTLASSDLRDGHDLIGKTVGVNTLGANSEALIDTYLADEGLTSEEIEEVTLVPLPGATLEAALRQGQVDGALISFSARASAIKNGGVRDLATDSDFVGDYTGGSTVLMDDFIEQHPDITREFVGALAEAIHWQQTHTKDEVLEVYGDWLAERGREPELATYALWQGNGLPNDGGVLTEHDFSMWLDWLESNGEVEPGSLDVDDVFTNEFNPYADHAADEEGTR</sequence>
<evidence type="ECO:0000256" key="2">
    <source>
        <dbReference type="ARBA" id="ARBA00010742"/>
    </source>
</evidence>
<feature type="chain" id="PRO_5020258625" evidence="4">
    <location>
        <begin position="31"/>
        <end position="349"/>
    </location>
</feature>
<dbReference type="Gene3D" id="3.40.190.10">
    <property type="entry name" value="Periplasmic binding protein-like II"/>
    <property type="match status" value="2"/>
</dbReference>
<proteinExistence type="inferred from homology"/>
<protein>
    <submittedName>
        <fullName evidence="6">ABC transporter substrate-binding protein</fullName>
    </submittedName>
</protein>
<evidence type="ECO:0000313" key="6">
    <source>
        <dbReference type="EMBL" id="RYB94326.1"/>
    </source>
</evidence>
<evidence type="ECO:0000256" key="3">
    <source>
        <dbReference type="ARBA" id="ARBA00022729"/>
    </source>
</evidence>
<evidence type="ECO:0000259" key="5">
    <source>
        <dbReference type="Pfam" id="PF09084"/>
    </source>
</evidence>
<comment type="caution">
    <text evidence="6">The sequence shown here is derived from an EMBL/GenBank/DDBJ whole genome shotgun (WGS) entry which is preliminary data.</text>
</comment>
<reference evidence="6 7" key="1">
    <citation type="submission" date="2019-01" db="EMBL/GenBank/DDBJ databases">
        <title>Novel species of Nocardioides.</title>
        <authorList>
            <person name="Liu Q."/>
            <person name="Xin Y.-H."/>
        </authorList>
    </citation>
    <scope>NUCLEOTIDE SEQUENCE [LARGE SCALE GENOMIC DNA]</scope>
    <source>
        <strain evidence="6 7">CGMCC 4.6882</strain>
    </source>
</reference>
<dbReference type="GO" id="GO:0042597">
    <property type="term" value="C:periplasmic space"/>
    <property type="evidence" value="ECO:0007669"/>
    <property type="project" value="UniProtKB-SubCell"/>
</dbReference>
<feature type="signal peptide" evidence="4">
    <location>
        <begin position="1"/>
        <end position="30"/>
    </location>
</feature>
<accession>A0A4Q2RZM7</accession>
<evidence type="ECO:0000256" key="1">
    <source>
        <dbReference type="ARBA" id="ARBA00004418"/>
    </source>
</evidence>
<comment type="similarity">
    <text evidence="2">Belongs to the bacterial solute-binding protein SsuA/TauA family.</text>
</comment>
<comment type="subcellular location">
    <subcellularLocation>
        <location evidence="1">Periplasm</location>
    </subcellularLocation>
</comment>
<keyword evidence="7" id="KW-1185">Reference proteome</keyword>
<dbReference type="EMBL" id="SDWT01000001">
    <property type="protein sequence ID" value="RYB94326.1"/>
    <property type="molecule type" value="Genomic_DNA"/>
</dbReference>
<gene>
    <name evidence="6" type="ORF">EUA93_08185</name>
</gene>
<evidence type="ECO:0000313" key="7">
    <source>
        <dbReference type="Proteomes" id="UP000294071"/>
    </source>
</evidence>
<dbReference type="OrthoDB" id="8877897at2"/>
<organism evidence="6 7">
    <name type="scientific">Nocardioides oleivorans</name>
    <dbReference type="NCBI Taxonomy" id="273676"/>
    <lineage>
        <taxon>Bacteria</taxon>
        <taxon>Bacillati</taxon>
        <taxon>Actinomycetota</taxon>
        <taxon>Actinomycetes</taxon>
        <taxon>Propionibacteriales</taxon>
        <taxon>Nocardioidaceae</taxon>
        <taxon>Nocardioides</taxon>
    </lineage>
</organism>
<evidence type="ECO:0000256" key="4">
    <source>
        <dbReference type="SAM" id="SignalP"/>
    </source>
</evidence>
<dbReference type="InterPro" id="IPR015168">
    <property type="entry name" value="SsuA/THI5"/>
</dbReference>
<dbReference type="AlphaFoldDB" id="A0A4Q2RZM7"/>
<dbReference type="Proteomes" id="UP000294071">
    <property type="component" value="Unassembled WGS sequence"/>
</dbReference>